<dbReference type="Proteomes" id="UP000054624">
    <property type="component" value="Unassembled WGS sequence"/>
</dbReference>
<proteinExistence type="predicted"/>
<reference evidence="2" key="1">
    <citation type="submission" date="2016-01" db="EMBL/GenBank/DDBJ databases">
        <authorList>
            <person name="Peeters Charlotte."/>
        </authorList>
    </citation>
    <scope>NUCLEOTIDE SEQUENCE [LARGE SCALE GENOMIC DNA]</scope>
</reference>
<dbReference type="AlphaFoldDB" id="A0A158DY39"/>
<gene>
    <name evidence="1" type="ORF">AWB76_07746</name>
</gene>
<keyword evidence="2" id="KW-1185">Reference proteome</keyword>
<dbReference type="STRING" id="1777137.AWB76_07746"/>
<accession>A0A158DY39</accession>
<protein>
    <submittedName>
        <fullName evidence="1">Uncharacterized protein</fullName>
    </submittedName>
</protein>
<dbReference type="EMBL" id="FCOI02000069">
    <property type="protein sequence ID" value="SAK99571.1"/>
    <property type="molecule type" value="Genomic_DNA"/>
</dbReference>
<evidence type="ECO:0000313" key="1">
    <source>
        <dbReference type="EMBL" id="SAK99571.1"/>
    </source>
</evidence>
<name>A0A158DY39_9BURK</name>
<evidence type="ECO:0000313" key="2">
    <source>
        <dbReference type="Proteomes" id="UP000054624"/>
    </source>
</evidence>
<sequence length="46" mass="5156">MPVWSVACVDTEPELSISDWQILETQNGSRHFVGSDVRDYSGRVST</sequence>
<organism evidence="1 2">
    <name type="scientific">Caballeronia temeraria</name>
    <dbReference type="NCBI Taxonomy" id="1777137"/>
    <lineage>
        <taxon>Bacteria</taxon>
        <taxon>Pseudomonadati</taxon>
        <taxon>Pseudomonadota</taxon>
        <taxon>Betaproteobacteria</taxon>
        <taxon>Burkholderiales</taxon>
        <taxon>Burkholderiaceae</taxon>
        <taxon>Caballeronia</taxon>
    </lineage>
</organism>